<feature type="domain" description="HTH marR-type" evidence="1">
    <location>
        <begin position="21"/>
        <end position="150"/>
    </location>
</feature>
<reference evidence="2 3" key="1">
    <citation type="submission" date="2017-05" db="EMBL/GenBank/DDBJ databases">
        <authorList>
            <person name="Varghese N."/>
            <person name="Submissions S."/>
        </authorList>
    </citation>
    <scope>NUCLEOTIDE SEQUENCE [LARGE SCALE GENOMIC DNA]</scope>
    <source>
        <strain evidence="2 3">DSM 29734</strain>
    </source>
</reference>
<dbReference type="Gene3D" id="1.10.10.10">
    <property type="entry name" value="Winged helix-like DNA-binding domain superfamily/Winged helix DNA-binding domain"/>
    <property type="match status" value="1"/>
</dbReference>
<evidence type="ECO:0000259" key="1">
    <source>
        <dbReference type="PROSITE" id="PS50995"/>
    </source>
</evidence>
<sequence>MMTSKTPPLSATAAADAYVLDDQVGFLMRRANQRHLAIFSEGISDLTPTQFAALAKLCELGAVSQNALGRATSMDGATIKGVVDRLRLKDLVASTPDPDDQRRILLKPTAAGWDLFEAVAPTAHQITQDTLAPLNDAEQTIFLLLLQKLT</sequence>
<gene>
    <name evidence="2" type="ORF">SAMN06265373_10299</name>
</gene>
<dbReference type="EMBL" id="FXTY01000002">
    <property type="protein sequence ID" value="SMP10155.1"/>
    <property type="molecule type" value="Genomic_DNA"/>
</dbReference>
<protein>
    <submittedName>
        <fullName evidence="2">DNA-binding transcriptional regulator, MarR family</fullName>
    </submittedName>
</protein>
<evidence type="ECO:0000313" key="3">
    <source>
        <dbReference type="Proteomes" id="UP001157961"/>
    </source>
</evidence>
<evidence type="ECO:0000313" key="2">
    <source>
        <dbReference type="EMBL" id="SMP10155.1"/>
    </source>
</evidence>
<dbReference type="InterPro" id="IPR036388">
    <property type="entry name" value="WH-like_DNA-bd_sf"/>
</dbReference>
<dbReference type="InterPro" id="IPR036390">
    <property type="entry name" value="WH_DNA-bd_sf"/>
</dbReference>
<keyword evidence="3" id="KW-1185">Reference proteome</keyword>
<dbReference type="SUPFAM" id="SSF46785">
    <property type="entry name" value="Winged helix' DNA-binding domain"/>
    <property type="match status" value="1"/>
</dbReference>
<accession>A0ABY1NIQ3</accession>
<comment type="caution">
    <text evidence="2">The sequence shown here is derived from an EMBL/GenBank/DDBJ whole genome shotgun (WGS) entry which is preliminary data.</text>
</comment>
<dbReference type="InterPro" id="IPR000835">
    <property type="entry name" value="HTH_MarR-typ"/>
</dbReference>
<dbReference type="PANTHER" id="PTHR33164:SF95">
    <property type="entry name" value="TRANSCRIPTIONAL REGULATOR"/>
    <property type="match status" value="1"/>
</dbReference>
<dbReference type="Pfam" id="PF01047">
    <property type="entry name" value="MarR"/>
    <property type="match status" value="1"/>
</dbReference>
<dbReference type="PROSITE" id="PS50995">
    <property type="entry name" value="HTH_MARR_2"/>
    <property type="match status" value="1"/>
</dbReference>
<dbReference type="SMART" id="SM00347">
    <property type="entry name" value="HTH_MARR"/>
    <property type="match status" value="1"/>
</dbReference>
<dbReference type="PANTHER" id="PTHR33164">
    <property type="entry name" value="TRANSCRIPTIONAL REGULATOR, MARR FAMILY"/>
    <property type="match status" value="1"/>
</dbReference>
<organism evidence="2 3">
    <name type="scientific">Shimia sagamensis</name>
    <dbReference type="NCBI Taxonomy" id="1566352"/>
    <lineage>
        <taxon>Bacteria</taxon>
        <taxon>Pseudomonadati</taxon>
        <taxon>Pseudomonadota</taxon>
        <taxon>Alphaproteobacteria</taxon>
        <taxon>Rhodobacterales</taxon>
        <taxon>Roseobacteraceae</taxon>
    </lineage>
</organism>
<dbReference type="Proteomes" id="UP001157961">
    <property type="component" value="Unassembled WGS sequence"/>
</dbReference>
<dbReference type="GO" id="GO:0003677">
    <property type="term" value="F:DNA binding"/>
    <property type="evidence" value="ECO:0007669"/>
    <property type="project" value="UniProtKB-KW"/>
</dbReference>
<dbReference type="InterPro" id="IPR039422">
    <property type="entry name" value="MarR/SlyA-like"/>
</dbReference>
<proteinExistence type="predicted"/>
<name>A0ABY1NIQ3_9RHOB</name>
<keyword evidence="2" id="KW-0238">DNA-binding</keyword>
<dbReference type="RefSeq" id="WP_346770598.1">
    <property type="nucleotide sequence ID" value="NZ_FXTY01000002.1"/>
</dbReference>